<dbReference type="InterPro" id="IPR003118">
    <property type="entry name" value="Pointed_dom"/>
</dbReference>
<dbReference type="EMBL" id="JBAMIC010000012">
    <property type="protein sequence ID" value="KAK7098531.1"/>
    <property type="molecule type" value="Genomic_DNA"/>
</dbReference>
<evidence type="ECO:0000256" key="1">
    <source>
        <dbReference type="ARBA" id="ARBA00005562"/>
    </source>
</evidence>
<dbReference type="PRINTS" id="PR00454">
    <property type="entry name" value="ETSDOMAIN"/>
</dbReference>
<comment type="caution">
    <text evidence="7">The sequence shown here is derived from an EMBL/GenBank/DDBJ whole genome shotgun (WGS) entry which is preliminary data.</text>
</comment>
<feature type="domain" description="ETS" evidence="5">
    <location>
        <begin position="498"/>
        <end position="580"/>
    </location>
</feature>
<dbReference type="SUPFAM" id="SSF47769">
    <property type="entry name" value="SAM/Pointed domain"/>
    <property type="match status" value="1"/>
</dbReference>
<dbReference type="Pfam" id="PF02198">
    <property type="entry name" value="SAM_PNT"/>
    <property type="match status" value="1"/>
</dbReference>
<dbReference type="GO" id="GO:0030154">
    <property type="term" value="P:cell differentiation"/>
    <property type="evidence" value="ECO:0007669"/>
    <property type="project" value="TreeGrafter"/>
</dbReference>
<evidence type="ECO:0000256" key="3">
    <source>
        <dbReference type="RuleBase" id="RU004019"/>
    </source>
</evidence>
<gene>
    <name evidence="7" type="ORF">V1264_002804</name>
</gene>
<reference evidence="7 8" key="1">
    <citation type="submission" date="2024-02" db="EMBL/GenBank/DDBJ databases">
        <title>Chromosome-scale genome assembly of the rough periwinkle Littorina saxatilis.</title>
        <authorList>
            <person name="De Jode A."/>
            <person name="Faria R."/>
            <person name="Formenti G."/>
            <person name="Sims Y."/>
            <person name="Smith T.P."/>
            <person name="Tracey A."/>
            <person name="Wood J.M.D."/>
            <person name="Zagrodzka Z.B."/>
            <person name="Johannesson K."/>
            <person name="Butlin R.K."/>
            <person name="Leder E.H."/>
        </authorList>
    </citation>
    <scope>NUCLEOTIDE SEQUENCE [LARGE SCALE GENOMIC DNA]</scope>
    <source>
        <strain evidence="7">Snail1</strain>
        <tissue evidence="7">Muscle</tissue>
    </source>
</reference>
<dbReference type="Pfam" id="PF00178">
    <property type="entry name" value="Ets"/>
    <property type="match status" value="1"/>
</dbReference>
<dbReference type="GO" id="GO:0005634">
    <property type="term" value="C:nucleus"/>
    <property type="evidence" value="ECO:0007669"/>
    <property type="project" value="UniProtKB-SubCell"/>
</dbReference>
<dbReference type="InterPro" id="IPR013761">
    <property type="entry name" value="SAM/pointed_sf"/>
</dbReference>
<comment type="subcellular location">
    <subcellularLocation>
        <location evidence="3">Nucleus</location>
    </subcellularLocation>
</comment>
<dbReference type="GO" id="GO:0043565">
    <property type="term" value="F:sequence-specific DNA binding"/>
    <property type="evidence" value="ECO:0007669"/>
    <property type="project" value="InterPro"/>
</dbReference>
<keyword evidence="2 3" id="KW-0238">DNA-binding</keyword>
<dbReference type="GO" id="GO:0000981">
    <property type="term" value="F:DNA-binding transcription factor activity, RNA polymerase II-specific"/>
    <property type="evidence" value="ECO:0007669"/>
    <property type="project" value="TreeGrafter"/>
</dbReference>
<accession>A0AAN9B3F0</accession>
<dbReference type="SMART" id="SM00413">
    <property type="entry name" value="ETS"/>
    <property type="match status" value="1"/>
</dbReference>
<feature type="region of interest" description="Disordered" evidence="4">
    <location>
        <begin position="188"/>
        <end position="228"/>
    </location>
</feature>
<evidence type="ECO:0000313" key="8">
    <source>
        <dbReference type="Proteomes" id="UP001374579"/>
    </source>
</evidence>
<dbReference type="SUPFAM" id="SSF46785">
    <property type="entry name" value="Winged helix' DNA-binding domain"/>
    <property type="match status" value="1"/>
</dbReference>
<feature type="region of interest" description="Disordered" evidence="4">
    <location>
        <begin position="468"/>
        <end position="493"/>
    </location>
</feature>
<proteinExistence type="inferred from homology"/>
<dbReference type="InterPro" id="IPR036388">
    <property type="entry name" value="WH-like_DNA-bd_sf"/>
</dbReference>
<dbReference type="Gene3D" id="1.10.10.10">
    <property type="entry name" value="Winged helix-like DNA-binding domain superfamily/Winged helix DNA-binding domain"/>
    <property type="match status" value="1"/>
</dbReference>
<dbReference type="PANTHER" id="PTHR11849:SF190">
    <property type="entry name" value="ETS-DOMAIN PROTEIN"/>
    <property type="match status" value="1"/>
</dbReference>
<dbReference type="InterPro" id="IPR036390">
    <property type="entry name" value="WH_DNA-bd_sf"/>
</dbReference>
<evidence type="ECO:0000313" key="7">
    <source>
        <dbReference type="EMBL" id="KAK7098531.1"/>
    </source>
</evidence>
<evidence type="ECO:0000259" key="6">
    <source>
        <dbReference type="PROSITE" id="PS51433"/>
    </source>
</evidence>
<comment type="similarity">
    <text evidence="1 3">Belongs to the ETS family.</text>
</comment>
<dbReference type="InterPro" id="IPR000418">
    <property type="entry name" value="Ets_dom"/>
</dbReference>
<evidence type="ECO:0000259" key="5">
    <source>
        <dbReference type="PROSITE" id="PS50061"/>
    </source>
</evidence>
<protein>
    <submittedName>
        <fullName evidence="7">Uncharacterized protein</fullName>
    </submittedName>
</protein>
<dbReference type="PANTHER" id="PTHR11849">
    <property type="entry name" value="ETS"/>
    <property type="match status" value="1"/>
</dbReference>
<name>A0AAN9B3F0_9CAEN</name>
<keyword evidence="8" id="KW-1185">Reference proteome</keyword>
<evidence type="ECO:0000256" key="4">
    <source>
        <dbReference type="SAM" id="MobiDB-lite"/>
    </source>
</evidence>
<feature type="compositionally biased region" description="Low complexity" evidence="4">
    <location>
        <begin position="142"/>
        <end position="156"/>
    </location>
</feature>
<feature type="compositionally biased region" description="Basic residues" evidence="4">
    <location>
        <begin position="470"/>
        <end position="479"/>
    </location>
</feature>
<dbReference type="Proteomes" id="UP001374579">
    <property type="component" value="Unassembled WGS sequence"/>
</dbReference>
<sequence>MVWLNRYNGYAISSSELKFRLLSTSQIRGSGADDNSFHTMPSASPLLNQFPNVLSDPECPYRYPGSSDHHPTYPAVPTDPLPPSAHKLPTDYDPFKFLSAMAEQSLTGNFAPQAHASQSCAAAAAAAAAAASNTHFLFNTSQMHHQQQQQSGGFSSPGMTSPPSNYYTSQSSGCCMYGGGGGASHGIGDYSSDNNHDSEANYHHNNHHHHQQQHQQQTTMSGNVGAGEPASASCKKNFLCSSDLMETESENLLSWTRQHPEHWTRTEVLDWLFFVAQERGIDMQDFRGEAFQSLTGSQLCRMSMEEFGQVEPKYGGLLYQMFKKLLSGVLFSKPGGNGQQTAPQGSECTDLSSPYSAVSCDSSRGSPDQTTFNSFHMPRKPCPNFAPPPDGYWKQERTEWKQERSESLQSDVIDIDSYDFDLTDPPAIHNPAAIETCPPEYEVFAPSYPTSAPMRTSCYYPTCPYPPQLPRRRPGRPRVKSLPEDDERSAKDKKVKNQHLWEFIYETLHNPLYNPQYLRWENQREGVFRFVQSEAVAQLWGSRKNNENMTYEKLSRAMRHYYKRGILERVEGRRLVYKFSRKAMDRVREKRHASV</sequence>
<keyword evidence="3" id="KW-0539">Nucleus</keyword>
<dbReference type="Gene3D" id="1.10.150.50">
    <property type="entry name" value="Transcription Factor, Ets-1"/>
    <property type="match status" value="1"/>
</dbReference>
<dbReference type="FunFam" id="1.10.10.10:FF:001336">
    <property type="entry name" value="Epithelium specific ets factor 3, ese3, putative"/>
    <property type="match status" value="1"/>
</dbReference>
<dbReference type="PROSITE" id="PS51433">
    <property type="entry name" value="PNT"/>
    <property type="match status" value="1"/>
</dbReference>
<dbReference type="InterPro" id="IPR046328">
    <property type="entry name" value="ETS_fam"/>
</dbReference>
<dbReference type="SMART" id="SM00251">
    <property type="entry name" value="SAM_PNT"/>
    <property type="match status" value="1"/>
</dbReference>
<feature type="domain" description="PNT" evidence="6">
    <location>
        <begin position="242"/>
        <end position="329"/>
    </location>
</feature>
<dbReference type="PROSITE" id="PS50061">
    <property type="entry name" value="ETS_DOMAIN_3"/>
    <property type="match status" value="1"/>
</dbReference>
<feature type="region of interest" description="Disordered" evidence="4">
    <location>
        <begin position="142"/>
        <end position="165"/>
    </location>
</feature>
<evidence type="ECO:0000256" key="2">
    <source>
        <dbReference type="ARBA" id="ARBA00023125"/>
    </source>
</evidence>
<dbReference type="AlphaFoldDB" id="A0AAN9B3F0"/>
<organism evidence="7 8">
    <name type="scientific">Littorina saxatilis</name>
    <dbReference type="NCBI Taxonomy" id="31220"/>
    <lineage>
        <taxon>Eukaryota</taxon>
        <taxon>Metazoa</taxon>
        <taxon>Spiralia</taxon>
        <taxon>Lophotrochozoa</taxon>
        <taxon>Mollusca</taxon>
        <taxon>Gastropoda</taxon>
        <taxon>Caenogastropoda</taxon>
        <taxon>Littorinimorpha</taxon>
        <taxon>Littorinoidea</taxon>
        <taxon>Littorinidae</taxon>
        <taxon>Littorina</taxon>
    </lineage>
</organism>